<dbReference type="EMBL" id="BMJH01000001">
    <property type="protein sequence ID" value="GGC60598.1"/>
    <property type="molecule type" value="Genomic_DNA"/>
</dbReference>
<accession>A0A916U6M2</accession>
<evidence type="ECO:0000313" key="2">
    <source>
        <dbReference type="EMBL" id="GGC60598.1"/>
    </source>
</evidence>
<dbReference type="AlphaFoldDB" id="A0A916U6M2"/>
<dbReference type="GO" id="GO:0009236">
    <property type="term" value="P:cobalamin biosynthetic process"/>
    <property type="evidence" value="ECO:0007669"/>
    <property type="project" value="InterPro"/>
</dbReference>
<feature type="domain" description="CobE/GbiG C-terminal" evidence="1">
    <location>
        <begin position="3"/>
        <end position="104"/>
    </location>
</feature>
<dbReference type="Gene3D" id="3.30.420.180">
    <property type="entry name" value="CobE/GbiG C-terminal domain"/>
    <property type="match status" value="1"/>
</dbReference>
<proteinExistence type="predicted"/>
<keyword evidence="3" id="KW-1185">Reference proteome</keyword>
<dbReference type="SUPFAM" id="SSF159664">
    <property type="entry name" value="CobE/GbiG C-terminal domain-like"/>
    <property type="match status" value="1"/>
</dbReference>
<dbReference type="InterPro" id="IPR036518">
    <property type="entry name" value="CobE/GbiG_C_sf"/>
</dbReference>
<comment type="caution">
    <text evidence="2">The sequence shown here is derived from an EMBL/GenBank/DDBJ whole genome shotgun (WGS) entry which is preliminary data.</text>
</comment>
<dbReference type="InterPro" id="IPR002750">
    <property type="entry name" value="CobE/GbiG_C"/>
</dbReference>
<organism evidence="2 3">
    <name type="scientific">Hoyosella rhizosphaerae</name>
    <dbReference type="NCBI Taxonomy" id="1755582"/>
    <lineage>
        <taxon>Bacteria</taxon>
        <taxon>Bacillati</taxon>
        <taxon>Actinomycetota</taxon>
        <taxon>Actinomycetes</taxon>
        <taxon>Mycobacteriales</taxon>
        <taxon>Hoyosellaceae</taxon>
        <taxon>Hoyosella</taxon>
    </lineage>
</organism>
<evidence type="ECO:0000313" key="3">
    <source>
        <dbReference type="Proteomes" id="UP000641514"/>
    </source>
</evidence>
<sequence>MIITAGIGLSSRAGPADVFDMLTTLARAAHVLTFVGVGTLDQRRDNSALIDGVAEFAPIAISGFSASQLGAVSVHAPNSWVLDTVGTPSVAEASAMCAARLYAANANGAAEQARIADVAHRKGVRPTHRVAIDVLVPKTLGRYVTGAVACATWTDRVWTDRVSLADTNYSTAHTTD</sequence>
<gene>
    <name evidence="2" type="ORF">GCM10011410_11380</name>
</gene>
<dbReference type="Pfam" id="PF01890">
    <property type="entry name" value="CbiG_C"/>
    <property type="match status" value="1"/>
</dbReference>
<evidence type="ECO:0000259" key="1">
    <source>
        <dbReference type="Pfam" id="PF01890"/>
    </source>
</evidence>
<reference evidence="2" key="1">
    <citation type="journal article" date="2014" name="Int. J. Syst. Evol. Microbiol.">
        <title>Complete genome sequence of Corynebacterium casei LMG S-19264T (=DSM 44701T), isolated from a smear-ripened cheese.</title>
        <authorList>
            <consortium name="US DOE Joint Genome Institute (JGI-PGF)"/>
            <person name="Walter F."/>
            <person name="Albersmeier A."/>
            <person name="Kalinowski J."/>
            <person name="Ruckert C."/>
        </authorList>
    </citation>
    <scope>NUCLEOTIDE SEQUENCE</scope>
    <source>
        <strain evidence="2">CGMCC 1.15478</strain>
    </source>
</reference>
<reference evidence="2" key="2">
    <citation type="submission" date="2020-09" db="EMBL/GenBank/DDBJ databases">
        <authorList>
            <person name="Sun Q."/>
            <person name="Zhou Y."/>
        </authorList>
    </citation>
    <scope>NUCLEOTIDE SEQUENCE</scope>
    <source>
        <strain evidence="2">CGMCC 1.15478</strain>
    </source>
</reference>
<name>A0A916U6M2_9ACTN</name>
<dbReference type="RefSeq" id="WP_188671431.1">
    <property type="nucleotide sequence ID" value="NZ_BMJH01000001.1"/>
</dbReference>
<protein>
    <recommendedName>
        <fullName evidence="1">CobE/GbiG C-terminal domain-containing protein</fullName>
    </recommendedName>
</protein>
<dbReference type="Proteomes" id="UP000641514">
    <property type="component" value="Unassembled WGS sequence"/>
</dbReference>